<proteinExistence type="inferred from homology"/>
<evidence type="ECO:0000313" key="4">
    <source>
        <dbReference type="EMBL" id="CAH2354522.1"/>
    </source>
</evidence>
<dbReference type="Gene3D" id="1.25.40.550">
    <property type="entry name" value="Aar2, C-terminal domain-like"/>
    <property type="match status" value="1"/>
</dbReference>
<evidence type="ECO:0000313" key="5">
    <source>
        <dbReference type="Proteomes" id="UP000837801"/>
    </source>
</evidence>
<dbReference type="InterPro" id="IPR038514">
    <property type="entry name" value="AAR2_C_sf"/>
</dbReference>
<dbReference type="GO" id="GO:0000244">
    <property type="term" value="P:spliceosomal tri-snRNP complex assembly"/>
    <property type="evidence" value="ECO:0007669"/>
    <property type="project" value="TreeGrafter"/>
</dbReference>
<comment type="caution">
    <text evidence="4">The sequence shown here is derived from an EMBL/GenBank/DDBJ whole genome shotgun (WGS) entry which is preliminary data.</text>
</comment>
<gene>
    <name evidence="4" type="ORF">CLIB1423_17S01046</name>
</gene>
<dbReference type="Proteomes" id="UP000837801">
    <property type="component" value="Unassembled WGS sequence"/>
</dbReference>
<dbReference type="AlphaFoldDB" id="A0A9P0QTL8"/>
<dbReference type="InterPro" id="IPR033648">
    <property type="entry name" value="AAR2_C"/>
</dbReference>
<comment type="similarity">
    <text evidence="1">Belongs to the AAR2 family.</text>
</comment>
<dbReference type="InterPro" id="IPR033647">
    <property type="entry name" value="Aar2_N"/>
</dbReference>
<dbReference type="InterPro" id="IPR038516">
    <property type="entry name" value="AAR2_N_sf"/>
</dbReference>
<keyword evidence="5" id="KW-1185">Reference proteome</keyword>
<dbReference type="Pfam" id="PF20981">
    <property type="entry name" value="AAR2_1st"/>
    <property type="match status" value="1"/>
</dbReference>
<dbReference type="Gene3D" id="2.60.34.20">
    <property type="match status" value="1"/>
</dbReference>
<evidence type="ECO:0000256" key="1">
    <source>
        <dbReference type="ARBA" id="ARBA00006281"/>
    </source>
</evidence>
<name>A0A9P0QTL8_9ASCO</name>
<reference evidence="4" key="1">
    <citation type="submission" date="2022-03" db="EMBL/GenBank/DDBJ databases">
        <authorList>
            <person name="Legras J.-L."/>
            <person name="Devillers H."/>
            <person name="Grondin C."/>
        </authorList>
    </citation>
    <scope>NUCLEOTIDE SEQUENCE</scope>
    <source>
        <strain evidence="4">CLIB 1423</strain>
    </source>
</reference>
<dbReference type="CDD" id="cd13777">
    <property type="entry name" value="Aar2_N"/>
    <property type="match status" value="1"/>
</dbReference>
<dbReference type="EMBL" id="CAKXYY010000017">
    <property type="protein sequence ID" value="CAH2354522.1"/>
    <property type="molecule type" value="Genomic_DNA"/>
</dbReference>
<organism evidence="4 5">
    <name type="scientific">[Candida] railenensis</name>
    <dbReference type="NCBI Taxonomy" id="45579"/>
    <lineage>
        <taxon>Eukaryota</taxon>
        <taxon>Fungi</taxon>
        <taxon>Dikarya</taxon>
        <taxon>Ascomycota</taxon>
        <taxon>Saccharomycotina</taxon>
        <taxon>Pichiomycetes</taxon>
        <taxon>Debaryomycetaceae</taxon>
        <taxon>Kurtzmaniella</taxon>
    </lineage>
</organism>
<dbReference type="InterPro" id="IPR007946">
    <property type="entry name" value="AAR2"/>
</dbReference>
<dbReference type="CDD" id="cd13778">
    <property type="entry name" value="Aar2_C"/>
    <property type="match status" value="1"/>
</dbReference>
<feature type="domain" description="AAR2 N-terminal" evidence="3">
    <location>
        <begin position="19"/>
        <end position="154"/>
    </location>
</feature>
<feature type="domain" description="AAR2 C-terminal" evidence="2">
    <location>
        <begin position="200"/>
        <end position="366"/>
    </location>
</feature>
<protein>
    <submittedName>
        <fullName evidence="4">A1 cistron-splicing factor Aar2p</fullName>
    </submittedName>
</protein>
<dbReference type="PANTHER" id="PTHR12689">
    <property type="entry name" value="A1 CISTRON SPLICING FACTOR AAR2-RELATED"/>
    <property type="match status" value="1"/>
</dbReference>
<evidence type="ECO:0000259" key="2">
    <source>
        <dbReference type="Pfam" id="PF05282"/>
    </source>
</evidence>
<dbReference type="OrthoDB" id="201752at2759"/>
<dbReference type="PANTHER" id="PTHR12689:SF4">
    <property type="entry name" value="PROTEIN AAR2 HOMOLOG"/>
    <property type="match status" value="1"/>
</dbReference>
<dbReference type="Pfam" id="PF05282">
    <property type="entry name" value="AAR2"/>
    <property type="match status" value="1"/>
</dbReference>
<sequence>MGQPPLSTILIEDIAFNGPGEFLFGIDLQFFTVKNKFSGVKNIPSGIHLFHYATPVSTEKGTGESVVSNLRYGFWFECKEGDILVIKWDPENESFRRIYKDEIKDEVVQLDYSKAISDLGSKYTLMINYPQNDSLKLWQDKLSDHIDEEILEDLLDNTNLELNTITASKQENDLLKDALLRKQDNGNLSKELDSQPQINYTPITFKLNKPFTSVEEVTSNYLDKSWYISEHYPDREFLLAELQVSFIHYVVFGNYCSMVQWLNLLKVLSMSGKLLLSSKSFTFTVLGILKAQLSQLPKEYLVGGDLQNQCSIDLEVYCEIMENYMELFKVWNVELCCGKLKLQGMIKQVWEEILDLQKREFGLDFNALKAEKDREIEDEDGPVIVAYSQE</sequence>
<evidence type="ECO:0000259" key="3">
    <source>
        <dbReference type="Pfam" id="PF20981"/>
    </source>
</evidence>
<accession>A0A9P0QTL8</accession>